<accession>A0A8S5QDQ1</accession>
<protein>
    <submittedName>
        <fullName evidence="2">Uncharacterized protein</fullName>
    </submittedName>
</protein>
<evidence type="ECO:0000313" key="2">
    <source>
        <dbReference type="EMBL" id="DAE16937.1"/>
    </source>
</evidence>
<name>A0A8S5QDQ1_9CAUD</name>
<evidence type="ECO:0000256" key="1">
    <source>
        <dbReference type="SAM" id="Phobius"/>
    </source>
</evidence>
<feature type="transmembrane region" description="Helical" evidence="1">
    <location>
        <begin position="6"/>
        <end position="27"/>
    </location>
</feature>
<keyword evidence="1" id="KW-0812">Transmembrane</keyword>
<keyword evidence="1" id="KW-1133">Transmembrane helix</keyword>
<dbReference type="EMBL" id="BK015633">
    <property type="protein sequence ID" value="DAE16937.1"/>
    <property type="molecule type" value="Genomic_DNA"/>
</dbReference>
<keyword evidence="1" id="KW-0472">Membrane</keyword>
<organism evidence="2">
    <name type="scientific">Siphoviridae sp. ctHhH6</name>
    <dbReference type="NCBI Taxonomy" id="2825422"/>
    <lineage>
        <taxon>Viruses</taxon>
        <taxon>Duplodnaviria</taxon>
        <taxon>Heunggongvirae</taxon>
        <taxon>Uroviricota</taxon>
        <taxon>Caudoviricetes</taxon>
    </lineage>
</organism>
<proteinExistence type="predicted"/>
<sequence length="32" mass="3571">MYINPFWCGVAATILAELAGIIAYAIYQDHKN</sequence>
<reference evidence="2" key="1">
    <citation type="journal article" date="2021" name="Proc. Natl. Acad. Sci. U.S.A.">
        <title>A Catalog of Tens of Thousands of Viruses from Human Metagenomes Reveals Hidden Associations with Chronic Diseases.</title>
        <authorList>
            <person name="Tisza M.J."/>
            <person name="Buck C.B."/>
        </authorList>
    </citation>
    <scope>NUCLEOTIDE SEQUENCE</scope>
    <source>
        <strain evidence="2">CtHhH6</strain>
    </source>
</reference>